<proteinExistence type="predicted"/>
<comment type="caution">
    <text evidence="1">The sequence shown here is derived from an EMBL/GenBank/DDBJ whole genome shotgun (WGS) entry which is preliminary data.</text>
</comment>
<name>A0A150JU85_HEYCO</name>
<gene>
    <name evidence="1" type="ORF">B4098_3073</name>
</gene>
<dbReference type="EMBL" id="LQYG01000083">
    <property type="protein sequence ID" value="KYC60829.1"/>
    <property type="molecule type" value="Genomic_DNA"/>
</dbReference>
<protein>
    <recommendedName>
        <fullName evidence="3">DUF2487 family protein</fullName>
    </recommendedName>
</protein>
<dbReference type="AlphaFoldDB" id="A0A150JU85"/>
<evidence type="ECO:0000313" key="1">
    <source>
        <dbReference type="EMBL" id="KYC60829.1"/>
    </source>
</evidence>
<sequence>MKGVSFVLWRANDMELYQQERYFIDTAVLPLVPVSFGDRIRQLASGYEWIQMIAGCLESQFKGRIVLLPAFPYLQQAIPDSAGPAIKSWEAELAESGFRHIFYLTSDPGWQRLQTELNGNVLWMPAVPLEHMEQKQRDAIVDEQVKQLISTIVRSWGEN</sequence>
<evidence type="ECO:0000313" key="2">
    <source>
        <dbReference type="Proteomes" id="UP000075288"/>
    </source>
</evidence>
<reference evidence="1 2" key="1">
    <citation type="submission" date="2016-01" db="EMBL/GenBank/DDBJ databases">
        <title>Genome Sequences of Twelve Sporeforming Bacillus Species Isolated from Foods.</title>
        <authorList>
            <person name="Berendsen E.M."/>
            <person name="Wells-Bennik M.H."/>
            <person name="Krawcyk A.O."/>
            <person name="De Jong A."/>
            <person name="Holsappel S."/>
            <person name="Eijlander R.T."/>
            <person name="Kuipers O.P."/>
        </authorList>
    </citation>
    <scope>NUCLEOTIDE SEQUENCE [LARGE SCALE GENOMIC DNA]</scope>
    <source>
        <strain evidence="1 2">B4098</strain>
    </source>
</reference>
<accession>A0A150JU85</accession>
<dbReference type="InterPro" id="IPR019615">
    <property type="entry name" value="DUF2487"/>
</dbReference>
<dbReference type="Proteomes" id="UP000075288">
    <property type="component" value="Unassembled WGS sequence"/>
</dbReference>
<organism evidence="1 2">
    <name type="scientific">Heyndrickxia coagulans</name>
    <name type="common">Weizmannia coagulans</name>
    <dbReference type="NCBI Taxonomy" id="1398"/>
    <lineage>
        <taxon>Bacteria</taxon>
        <taxon>Bacillati</taxon>
        <taxon>Bacillota</taxon>
        <taxon>Bacilli</taxon>
        <taxon>Bacillales</taxon>
        <taxon>Bacillaceae</taxon>
        <taxon>Heyndrickxia</taxon>
    </lineage>
</organism>
<dbReference type="PATRIC" id="fig|1398.26.peg.688"/>
<evidence type="ECO:0008006" key="3">
    <source>
        <dbReference type="Google" id="ProtNLM"/>
    </source>
</evidence>
<dbReference type="Pfam" id="PF10673">
    <property type="entry name" value="DUF2487"/>
    <property type="match status" value="1"/>
</dbReference>